<dbReference type="Proteomes" id="UP000601435">
    <property type="component" value="Unassembled WGS sequence"/>
</dbReference>
<sequence>MPAVGNATISSSFPGLGAPYSVGVEELVTYVGDPVSPATPRFPEASQNIPWLVSNVSDLSAWADNEAGRWLGVHVFAPHYRPTVAAVRCLHFHDAQHVIDAILDFAPGGPPEVAMTCVPTRPQCSSDAGSVLRFPTFVRLHPLGPHVAVLLDLRLVGGHRFACILPAHFTLHTLLAFAESMASFSEQGLLVYVGATISPHRQDSLRLRDGDVLLFARTSLDRRTSASLEGLLAHPSRWMSPADLRVASATEGLLVQYLQERFFMPPHHHSGQDAVTAVCGAYDVQPSECVTCAFCTGDLEFRGNACSHVLGLFTLPLAHLNAPPNERRRDFVVLCDFRPVGYSPRAALVHVPILHLPSIAALFGIRVPSGYRLRSLNGTQAGDEVEFVGHQVLTFVFEECPDTEARVEAYVTLDDLVDGSPPYHDVPVHFRASDRSQASAAGRRGSQEVHRSRSRRGRSTTHPFPERAGAKPGLARQHFPHADGLDRLQSKAFMWSCGLQQDVLEEGAHDFTPICPASQACPLGPWFTSFAWPVKLASSSIVGLCQVYKLLTEPESNSLPSRDRVEAARDFVEGEGRVWPFLPAHDPHALQRIAERAEEEAQTLDSEEAAEFTMCLLTPGYLMEEVVIALVPPAEVPDALQLTQDARDPVRRRLFPSLTVVDPQPSQGYGVLIALPGWATPEVVICFSLLDVDERLFAASVPAVASRERLLAIADLSPPDLYDVYLEGSPTPMQVGEEAPMALGLCVFCMNRHELPGPYFHLPETLLTSMVWDDNPALPYGPDDGHMCYVGECSMRRVPLPADMPLPDNSQVAAAFGIQLSSMLVQPASPITRDVTMEGYYCYNVCAAYCPAAGETSDRSCIILVDCRAMLQGWQLVFCPEGMLTRAQLVEDLSTFAPAGWEVHLEGLAGADDIYDVTPGQVVYASYVLIPHHWQPYPGQALGSEHDVEPSIGDSSDPAGSSMESSLSSDGSSSQHPRSRSPYRDSTHIVSGSIAEVPFVLLGQEYAPELVVVPLSPNADVDQVLEQVQARRDITCRERFGRIVPVHPQPSGAYALAVVQPPWSQELLVVFDCLRVTEAIYCWVASPAMTRAAILAVVGVPNTGEFEVYAPDSDLPMGPTDVCQLQTGSCVSVIPSTCPMFVVAPLADMLLSGAGWDTEATLPCVPGEWLHVLSDTGPVSLQLAAGTPEAVLPDVAEAIGLPVDRASLQFAAPPLTDFADEGRLAWNIAAVTRTGALPENPERCVYFIDMRAILCGLTWAATPDGTVSVALIREQCGRAAAGGRLVEIIGGRPFHGREDIVWVWPGAVLRVHVVTRTNRIQTPAAPASSLIEDMDVAEADDSATSAAGPSGMMNDAPHGHTLMVLAAFFMLALCVGAANQNACLVACLLHWRRFRLPAVACLLALSAGMPCAESVQFRPFSAGCLEGGSSSGCAFPDRRCLPTPCRANAGLPRVHGDHGAPSLTCLDDLDQGDGALSLGLITLLEACVRDTDGRPFFEAAALVETLVEHFAGLGDSPACFPDAHYSLSYAHTGSGQRVELSLDSLIGRPEMMSRPSALPVSAPMASEACNKEPQFFDLTRSGCSLPGEQGLMRRFFDKVAFSSLLTTPVGLERSGRFDAWVQAGMAGRSPGPSEDLVLTSDGSFKADSSSAGWGIAFSLRGSDQLQEAGQFVGCLFGSLAPFSPFVGHAHSPDAYDAEVAGLLWCAVALAQLPIRCRVVIRADNVSALWGAAGMSQMRASPFCAAARALHASVGIVLQGRVSYEHVRGHSGEVSNELADALAAMGASGRTSTHPFRFDVQAFLREDGLVSRWLPHFAMSTARAHELPPLHDGAFSWESTPGEAVQTPGFSMRPFLRAFPELSGHSGSHGGTKWIQLCVASFNVLSLAECQKEKEAGLHGSAGRPSLLRDSLHSVGVHVAGLQECRTPAATMTCGSYSRFASGCDESSCFGVELWVSSEGPCPPESVVVLHTAPTILIASARLGQQAIRILVGHAPHRGHSTAARAEWWRATSHLCHSYSKGVPWIFLLDGNCRIGSRETSAVGAYEADPEDDAGTLLNDLLVGFDMCIPATFATTMFGAGGTLFQKRTGELDRSDYACVPSSWLEGGCQAWVDPGITAGHGGLDHLATVCRCAVSLLNAPDCRPRAQRIDARALSDPANTTQIADIIKAAPRPTWATEVSEHAAIVVDYLYTSLVRFFPQQRRRLRASYFSEETLALHQAVADLRHAVRSRTQALRCTYIRCAFLAWRSESVDFCSLFHGGWLWDLRVRLGHNCMLLRRFGRRLRYTCKNDKATYLGALSDEVAKAPTAEIHRAVQRVLRPRKFRKAANDPLPRLLKSDGTFCSTSAEVADTWRDHFRVLEGGVLVDAADLERKCRSFQSSADRPDVLEVADMPSWTALESAFRHSAPRKASGPDLLPPAICRSFSAPLTELFWPLLLKSVCYAAEPVGMKGGVMFHINKGKPGSQSDCAAHRGILAQSCLSKVFHRSLRGLVVNHWSRHSMPLQIGGKSGCSAAFGHLCSRSVLSFARASQKSAGLLFVDLQSAYYAVIRETVLGGGLSERPLVEVASALGLDSEDLQILKHYAEDEPVLQQQDACPMLLAMARELHRQTWFVLAGDSQSHIVETQRGTRPGGTLADVLFNVLFAKVLSRRRQAGSSPLSPQIPWSGDRTPFPVESQARSQVLTVTDMAHADDLCTPVICDNASHLRGAVSSMTADTMDVLTPHALRPNLGPTKTAAVFAPVGRGSREARREAFVSLKGRTPVWPDSKGLLWLDLVPRYRHLGSIVTHDCKMGPEIRHRLALASSAFREGKRRLFACKAIPLQKRAVLFRTHVLSVLLSGAGSWPKLSTGEWQTFRGGVLGFYRQLLCLRSTGDWRHTEAQIFAAVGLPSAGALLHAERLRFLRQLVCSAPDHVWALLSWYRPFQEGIRDACRWLYSLIGTTVPFGPLEDCWGDWSEFIKSRPGHWKGLIRRAEASDIERNLLTAAYDRAVRAAWEPVAPPPVSPMEGMEHACLLCGLAFASQQQWGAHAQRKHGYRNAASRLAVGRRCLACGMQYSSQARLKNHLLASAKCRHALEDFPPAAPVPPILQDGHVQAPSVQVSRPGIPVSNREDFSLGLMQELRQLVVADDQQIYDVVASFVEPLPVLRRTLQLWVETPLPDALASSAQDVLLVLKPDLVCSQVQGKLPVAAEVPAFDPLIVPTPSRGPITGGTVCVVGPVDHAWLAAWNLMDLPRDSLDLAVTGCVPESCSGLCVTLPPAPLCAESFLRPASLPLKTLRLVNAWTSRFLAALPHVIRTASRGVPVLLRVPAGRAQFEPVSTWLLRASATIE</sequence>
<dbReference type="PROSITE" id="PS50879">
    <property type="entry name" value="RNASE_H_1"/>
    <property type="match status" value="1"/>
</dbReference>
<accession>A0A812N2D0</accession>
<dbReference type="GO" id="GO:0003676">
    <property type="term" value="F:nucleic acid binding"/>
    <property type="evidence" value="ECO:0007669"/>
    <property type="project" value="InterPro"/>
</dbReference>
<dbReference type="InterPro" id="IPR036397">
    <property type="entry name" value="RNaseH_sf"/>
</dbReference>
<dbReference type="OrthoDB" id="417259at2759"/>
<evidence type="ECO:0000313" key="3">
    <source>
        <dbReference type="EMBL" id="CAE7285354.1"/>
    </source>
</evidence>
<dbReference type="GO" id="GO:0004523">
    <property type="term" value="F:RNA-DNA hybrid ribonuclease activity"/>
    <property type="evidence" value="ECO:0007669"/>
    <property type="project" value="InterPro"/>
</dbReference>
<feature type="region of interest" description="Disordered" evidence="1">
    <location>
        <begin position="434"/>
        <end position="475"/>
    </location>
</feature>
<dbReference type="InterPro" id="IPR036691">
    <property type="entry name" value="Endo/exonu/phosph_ase_sf"/>
</dbReference>
<comment type="caution">
    <text evidence="3">The sequence shown here is derived from an EMBL/GenBank/DDBJ whole genome shotgun (WGS) entry which is preliminary data.</text>
</comment>
<dbReference type="PANTHER" id="PTHR47027">
    <property type="entry name" value="REVERSE TRANSCRIPTASE DOMAIN-CONTAINING PROTEIN"/>
    <property type="match status" value="1"/>
</dbReference>
<feature type="compositionally biased region" description="Low complexity" evidence="1">
    <location>
        <begin position="961"/>
        <end position="974"/>
    </location>
</feature>
<organism evidence="3 4">
    <name type="scientific">Symbiodinium necroappetens</name>
    <dbReference type="NCBI Taxonomy" id="1628268"/>
    <lineage>
        <taxon>Eukaryota</taxon>
        <taxon>Sar</taxon>
        <taxon>Alveolata</taxon>
        <taxon>Dinophyceae</taxon>
        <taxon>Suessiales</taxon>
        <taxon>Symbiodiniaceae</taxon>
        <taxon>Symbiodinium</taxon>
    </lineage>
</organism>
<feature type="region of interest" description="Disordered" evidence="1">
    <location>
        <begin position="940"/>
        <end position="987"/>
    </location>
</feature>
<dbReference type="Gene3D" id="3.30.420.10">
    <property type="entry name" value="Ribonuclease H-like superfamily/Ribonuclease H"/>
    <property type="match status" value="1"/>
</dbReference>
<dbReference type="InterPro" id="IPR002156">
    <property type="entry name" value="RNaseH_domain"/>
</dbReference>
<dbReference type="EMBL" id="CAJNJA010011986">
    <property type="protein sequence ID" value="CAE7285354.1"/>
    <property type="molecule type" value="Genomic_DNA"/>
</dbReference>
<dbReference type="InterPro" id="IPR012337">
    <property type="entry name" value="RNaseH-like_sf"/>
</dbReference>
<dbReference type="PANTHER" id="PTHR47027:SF20">
    <property type="entry name" value="REVERSE TRANSCRIPTASE-LIKE PROTEIN WITH RNA-DIRECTED DNA POLYMERASE DOMAIN"/>
    <property type="match status" value="1"/>
</dbReference>
<gene>
    <name evidence="3" type="ORF">SNEC2469_LOCUS6971</name>
</gene>
<feature type="domain" description="RNase H type-1" evidence="2">
    <location>
        <begin position="1632"/>
        <end position="1787"/>
    </location>
</feature>
<keyword evidence="4" id="KW-1185">Reference proteome</keyword>
<evidence type="ECO:0000256" key="1">
    <source>
        <dbReference type="SAM" id="MobiDB-lite"/>
    </source>
</evidence>
<protein>
    <recommendedName>
        <fullName evidence="2">RNase H type-1 domain-containing protein</fullName>
    </recommendedName>
</protein>
<reference evidence="3" key="1">
    <citation type="submission" date="2021-02" db="EMBL/GenBank/DDBJ databases">
        <authorList>
            <person name="Dougan E. K."/>
            <person name="Rhodes N."/>
            <person name="Thang M."/>
            <person name="Chan C."/>
        </authorList>
    </citation>
    <scope>NUCLEOTIDE SEQUENCE</scope>
</reference>
<dbReference type="PROSITE" id="PS00028">
    <property type="entry name" value="ZINC_FINGER_C2H2_1"/>
    <property type="match status" value="1"/>
</dbReference>
<dbReference type="SUPFAM" id="SSF56219">
    <property type="entry name" value="DNase I-like"/>
    <property type="match status" value="1"/>
</dbReference>
<feature type="non-terminal residue" evidence="3">
    <location>
        <position position="3332"/>
    </location>
</feature>
<evidence type="ECO:0000313" key="4">
    <source>
        <dbReference type="Proteomes" id="UP000601435"/>
    </source>
</evidence>
<name>A0A812N2D0_9DINO</name>
<dbReference type="SUPFAM" id="SSF53098">
    <property type="entry name" value="Ribonuclease H-like"/>
    <property type="match status" value="1"/>
</dbReference>
<dbReference type="InterPro" id="IPR013087">
    <property type="entry name" value="Znf_C2H2_type"/>
</dbReference>
<proteinExistence type="predicted"/>
<evidence type="ECO:0000259" key="2">
    <source>
        <dbReference type="PROSITE" id="PS50879"/>
    </source>
</evidence>
<dbReference type="Gene3D" id="3.60.10.10">
    <property type="entry name" value="Endonuclease/exonuclease/phosphatase"/>
    <property type="match status" value="1"/>
</dbReference>